<evidence type="ECO:0000259" key="4">
    <source>
        <dbReference type="Pfam" id="PF04586"/>
    </source>
</evidence>
<organism evidence="5 6">
    <name type="scientific">Desulfoscipio gibsoniae DSM 7213</name>
    <dbReference type="NCBI Taxonomy" id="767817"/>
    <lineage>
        <taxon>Bacteria</taxon>
        <taxon>Bacillati</taxon>
        <taxon>Bacillota</taxon>
        <taxon>Clostridia</taxon>
        <taxon>Eubacteriales</taxon>
        <taxon>Desulfallaceae</taxon>
        <taxon>Desulfoscipio</taxon>
    </lineage>
</organism>
<dbReference type="EMBL" id="CP003273">
    <property type="protein sequence ID" value="AGK99652.1"/>
    <property type="molecule type" value="Genomic_DNA"/>
</dbReference>
<keyword evidence="6" id="KW-1185">Reference proteome</keyword>
<dbReference type="OrthoDB" id="64791at2"/>
<dbReference type="RefSeq" id="WP_006524631.1">
    <property type="nucleotide sequence ID" value="NC_021184.1"/>
</dbReference>
<protein>
    <submittedName>
        <fullName evidence="5">Phage prohead protease, HK97 family</fullName>
    </submittedName>
</protein>
<keyword evidence="3" id="KW-0378">Hydrolase</keyword>
<accession>R4K8Z3</accession>
<dbReference type="STRING" id="767817.Desgi_0032"/>
<evidence type="ECO:0000256" key="1">
    <source>
        <dbReference type="ARBA" id="ARBA00022612"/>
    </source>
</evidence>
<reference evidence="5 6" key="1">
    <citation type="submission" date="2012-01" db="EMBL/GenBank/DDBJ databases">
        <title>Complete sequence of Desulfotomaculum gibsoniae DSM 7213.</title>
        <authorList>
            <consortium name="US DOE Joint Genome Institute"/>
            <person name="Lucas S."/>
            <person name="Han J."/>
            <person name="Lapidus A."/>
            <person name="Cheng J.-F."/>
            <person name="Goodwin L."/>
            <person name="Pitluck S."/>
            <person name="Peters L."/>
            <person name="Ovchinnikova G."/>
            <person name="Teshima H."/>
            <person name="Detter J.C."/>
            <person name="Han C."/>
            <person name="Tapia R."/>
            <person name="Land M."/>
            <person name="Hauser L."/>
            <person name="Kyrpides N."/>
            <person name="Ivanova N."/>
            <person name="Pagani I."/>
            <person name="Parshina S."/>
            <person name="Plugge C."/>
            <person name="Muyzer G."/>
            <person name="Kuever J."/>
            <person name="Ivanova A."/>
            <person name="Nazina T."/>
            <person name="Klenk H.-P."/>
            <person name="Brambilla E."/>
            <person name="Spring S."/>
            <person name="Stams A.F."/>
            <person name="Woyke T."/>
        </authorList>
    </citation>
    <scope>NUCLEOTIDE SEQUENCE [LARGE SCALE GENOMIC DNA]</scope>
    <source>
        <strain evidence="5 6">DSM 7213</strain>
    </source>
</reference>
<dbReference type="GO" id="GO:0006508">
    <property type="term" value="P:proteolysis"/>
    <property type="evidence" value="ECO:0007669"/>
    <property type="project" value="UniProtKB-KW"/>
</dbReference>
<dbReference type="KEGG" id="dgi:Desgi_0032"/>
<dbReference type="NCBIfam" id="TIGR01543">
    <property type="entry name" value="proheadase_HK97"/>
    <property type="match status" value="1"/>
</dbReference>
<sequence length="190" mass="21824">MKLYGFSNELRAAGEENNMLLEGRAIVFDQPTVLYEFDGIEYKEIIASTALDKADMSDVVLRYNHNGEYIVLARTRNKSLTLEKRPDGLYMRATLQSDITSHRDLYNAVKSGLIDKMSFGFAVADDGDSYDSATHTRTIMNIRKLFETSLVDQPAYDQTYVEARSRLEQLADVEEYRKALLIRAKLIRRY</sequence>
<dbReference type="GO" id="GO:0008233">
    <property type="term" value="F:peptidase activity"/>
    <property type="evidence" value="ECO:0007669"/>
    <property type="project" value="UniProtKB-KW"/>
</dbReference>
<evidence type="ECO:0000313" key="5">
    <source>
        <dbReference type="EMBL" id="AGK99652.1"/>
    </source>
</evidence>
<keyword evidence="2 5" id="KW-0645">Protease</keyword>
<dbReference type="InterPro" id="IPR054613">
    <property type="entry name" value="Peptidase_S78_dom"/>
</dbReference>
<proteinExistence type="predicted"/>
<evidence type="ECO:0000256" key="2">
    <source>
        <dbReference type="ARBA" id="ARBA00022670"/>
    </source>
</evidence>
<gene>
    <name evidence="5" type="ORF">Desgi_0032</name>
</gene>
<dbReference type="HOGENOM" id="CLU_097078_0_0_9"/>
<dbReference type="eggNOG" id="COG3740">
    <property type="taxonomic scope" value="Bacteria"/>
</dbReference>
<dbReference type="AlphaFoldDB" id="R4K8Z3"/>
<name>R4K8Z3_9FIRM</name>
<evidence type="ECO:0000256" key="3">
    <source>
        <dbReference type="ARBA" id="ARBA00022801"/>
    </source>
</evidence>
<keyword evidence="1" id="KW-1188">Viral release from host cell</keyword>
<dbReference type="InterPro" id="IPR006433">
    <property type="entry name" value="Prohead_protease"/>
</dbReference>
<dbReference type="Pfam" id="PF04586">
    <property type="entry name" value="Peptidase_S78"/>
    <property type="match status" value="1"/>
</dbReference>
<feature type="domain" description="Prohead serine protease" evidence="4">
    <location>
        <begin position="10"/>
        <end position="166"/>
    </location>
</feature>
<evidence type="ECO:0000313" key="6">
    <source>
        <dbReference type="Proteomes" id="UP000013520"/>
    </source>
</evidence>
<dbReference type="Proteomes" id="UP000013520">
    <property type="component" value="Chromosome"/>
</dbReference>